<dbReference type="Pfam" id="PF07963">
    <property type="entry name" value="N_methyl"/>
    <property type="match status" value="1"/>
</dbReference>
<dbReference type="Proteomes" id="UP001170624">
    <property type="component" value="Unassembled WGS sequence"/>
</dbReference>
<dbReference type="Gene3D" id="3.30.700.10">
    <property type="entry name" value="Glycoprotein, Type 4 Pilin"/>
    <property type="match status" value="1"/>
</dbReference>
<evidence type="ECO:0000256" key="1">
    <source>
        <dbReference type="SAM" id="Phobius"/>
    </source>
</evidence>
<comment type="caution">
    <text evidence="2">The sequence shown here is derived from an EMBL/GenBank/DDBJ whole genome shotgun (WGS) entry which is preliminary data.</text>
</comment>
<evidence type="ECO:0000313" key="2">
    <source>
        <dbReference type="EMBL" id="MDO6543416.1"/>
    </source>
</evidence>
<proteinExistence type="predicted"/>
<keyword evidence="1" id="KW-0812">Transmembrane</keyword>
<dbReference type="InterPro" id="IPR045584">
    <property type="entry name" value="Pilin-like"/>
</dbReference>
<evidence type="ECO:0000313" key="3">
    <source>
        <dbReference type="Proteomes" id="UP001170624"/>
    </source>
</evidence>
<dbReference type="RefSeq" id="WP_281222753.1">
    <property type="nucleotide sequence ID" value="NZ_CANMLA010000010.1"/>
</dbReference>
<name>A0AAW7Y6S8_9GAMM</name>
<dbReference type="SUPFAM" id="SSF54523">
    <property type="entry name" value="Pili subunits"/>
    <property type="match status" value="1"/>
</dbReference>
<dbReference type="PROSITE" id="PS00409">
    <property type="entry name" value="PROKAR_NTER_METHYL"/>
    <property type="match status" value="1"/>
</dbReference>
<keyword evidence="1" id="KW-1133">Transmembrane helix</keyword>
<keyword evidence="1" id="KW-0472">Membrane</keyword>
<sequence length="161" mass="17356">MRNKGFTLIELVVVIVILGILAVTAAPRFLNVQRDARIAALNGFKGAFYAADGIVMSKAMTAGIENSMYDTEIPNTGIYVRQGVMSLNAKNIAAAMNTDGFTVVDNGSADMPSIFVVLDENKVNNGYPSNRCYLFIARGVTTASFPKALLPLKINLDDKEC</sequence>
<dbReference type="InterPro" id="IPR012902">
    <property type="entry name" value="N_methyl_site"/>
</dbReference>
<protein>
    <submittedName>
        <fullName evidence="2">Type II secretion system protein</fullName>
    </submittedName>
</protein>
<dbReference type="AlphaFoldDB" id="A0AAW7Y6S8"/>
<reference evidence="2" key="1">
    <citation type="submission" date="2023-07" db="EMBL/GenBank/DDBJ databases">
        <title>Genome content predicts the carbon catabolic preferences of heterotrophic bacteria.</title>
        <authorList>
            <person name="Gralka M."/>
        </authorList>
    </citation>
    <scope>NUCLEOTIDE SEQUENCE</scope>
    <source>
        <strain evidence="2">G2M05</strain>
    </source>
</reference>
<feature type="transmembrane region" description="Helical" evidence="1">
    <location>
        <begin position="6"/>
        <end position="27"/>
    </location>
</feature>
<dbReference type="NCBIfam" id="TIGR02532">
    <property type="entry name" value="IV_pilin_GFxxxE"/>
    <property type="match status" value="1"/>
</dbReference>
<accession>A0AAW7Y6S8</accession>
<organism evidence="2 3">
    <name type="scientific">Photobacterium sanguinicancri</name>
    <dbReference type="NCBI Taxonomy" id="875932"/>
    <lineage>
        <taxon>Bacteria</taxon>
        <taxon>Pseudomonadati</taxon>
        <taxon>Pseudomonadota</taxon>
        <taxon>Gammaproteobacteria</taxon>
        <taxon>Vibrionales</taxon>
        <taxon>Vibrionaceae</taxon>
        <taxon>Photobacterium</taxon>
    </lineage>
</organism>
<gene>
    <name evidence="2" type="ORF">Q4568_12790</name>
</gene>
<dbReference type="EMBL" id="JAUOPU010000012">
    <property type="protein sequence ID" value="MDO6543416.1"/>
    <property type="molecule type" value="Genomic_DNA"/>
</dbReference>